<dbReference type="InterPro" id="IPR013087">
    <property type="entry name" value="Znf_C2H2_type"/>
</dbReference>
<protein>
    <submittedName>
        <fullName evidence="3">Zinc finger protein 511</fullName>
    </submittedName>
</protein>
<feature type="compositionally biased region" description="Polar residues" evidence="1">
    <location>
        <begin position="294"/>
        <end position="326"/>
    </location>
</feature>
<feature type="domain" description="C2H2-type" evidence="2">
    <location>
        <begin position="193"/>
        <end position="214"/>
    </location>
</feature>
<dbReference type="EMBL" id="BLXT01005852">
    <property type="protein sequence ID" value="GFO26624.1"/>
    <property type="molecule type" value="Genomic_DNA"/>
</dbReference>
<evidence type="ECO:0000256" key="1">
    <source>
        <dbReference type="SAM" id="MobiDB-lite"/>
    </source>
</evidence>
<dbReference type="PANTHER" id="PTHR21354:SF0">
    <property type="entry name" value="ZINC FINGER PROTEIN 511"/>
    <property type="match status" value="1"/>
</dbReference>
<name>A0AAV4C7F9_9GAST</name>
<feature type="region of interest" description="Disordered" evidence="1">
    <location>
        <begin position="130"/>
        <end position="160"/>
    </location>
</feature>
<feature type="domain" description="C2H2-type" evidence="2">
    <location>
        <begin position="166"/>
        <end position="189"/>
    </location>
</feature>
<keyword evidence="4" id="KW-1185">Reference proteome</keyword>
<dbReference type="SMART" id="SM00355">
    <property type="entry name" value="ZnF_C2H2"/>
    <property type="match status" value="3"/>
</dbReference>
<organism evidence="3 4">
    <name type="scientific">Plakobranchus ocellatus</name>
    <dbReference type="NCBI Taxonomy" id="259542"/>
    <lineage>
        <taxon>Eukaryota</taxon>
        <taxon>Metazoa</taxon>
        <taxon>Spiralia</taxon>
        <taxon>Lophotrochozoa</taxon>
        <taxon>Mollusca</taxon>
        <taxon>Gastropoda</taxon>
        <taxon>Heterobranchia</taxon>
        <taxon>Euthyneura</taxon>
        <taxon>Panpulmonata</taxon>
        <taxon>Sacoglossa</taxon>
        <taxon>Placobranchoidea</taxon>
        <taxon>Plakobranchidae</taxon>
        <taxon>Plakobranchus</taxon>
    </lineage>
</organism>
<feature type="compositionally biased region" description="Gly residues" evidence="1">
    <location>
        <begin position="353"/>
        <end position="362"/>
    </location>
</feature>
<dbReference type="InterPro" id="IPR039258">
    <property type="entry name" value="ZNF511"/>
</dbReference>
<evidence type="ECO:0000313" key="3">
    <source>
        <dbReference type="EMBL" id="GFO26624.1"/>
    </source>
</evidence>
<dbReference type="Gene3D" id="3.30.160.60">
    <property type="entry name" value="Classic Zinc Finger"/>
    <property type="match status" value="1"/>
</dbReference>
<accession>A0AAV4C7F9</accession>
<evidence type="ECO:0000259" key="2">
    <source>
        <dbReference type="PROSITE" id="PS00028"/>
    </source>
</evidence>
<dbReference type="PROSITE" id="PS00028">
    <property type="entry name" value="ZINC_FINGER_C2H2_1"/>
    <property type="match status" value="2"/>
</dbReference>
<gene>
    <name evidence="3" type="ORF">PoB_005312900</name>
</gene>
<comment type="caution">
    <text evidence="3">The sequence shown here is derived from an EMBL/GenBank/DDBJ whole genome shotgun (WGS) entry which is preliminary data.</text>
</comment>
<dbReference type="Proteomes" id="UP000735302">
    <property type="component" value="Unassembled WGS sequence"/>
</dbReference>
<proteinExistence type="predicted"/>
<dbReference type="AlphaFoldDB" id="A0AAV4C7F9"/>
<feature type="region of interest" description="Disordered" evidence="1">
    <location>
        <begin position="268"/>
        <end position="369"/>
    </location>
</feature>
<dbReference type="PANTHER" id="PTHR21354">
    <property type="entry name" value="ZINC FINGER PROTEIN 511"/>
    <property type="match status" value="1"/>
</dbReference>
<feature type="compositionally biased region" description="Basic residues" evidence="1">
    <location>
        <begin position="271"/>
        <end position="286"/>
    </location>
</feature>
<sequence>MALVKDASMEVGCENRTSTNENGVSLMEEKALMLDKTDMVKADEFPKLSDSDKLAMFGNDKELLTYYLGISEAMAEARRQKLQCFCDPRDTGMMAKLLQEGWKPKLILKDLKDEENTDLGLTSKQTALDDSVSRDASDLESDGENDATEKAADGTDAEDSSKSFVCGVQGCSAHFTSLASYESHYHTSHNFVCHMCRRTFVSNFFLDVHLEENHDSYFQILSPKVDMYRCLVEGCSLKFRTADMRKDHLITAHKFPAKFLFHGPINEKAQKSKRSKARSSKYRKSKSNNVSSNEMETSRPSLETSPSLVCSEMNSVDFSSQPSKSSAEGMESPMMEDQGRPQADCVKVKRGGRGSGCGTGRGKGGRAPANICFGRSSQRAFQRGSGNRGRHWHQIRGMDVDTTIDIEKVDFTDMAESLEDNV</sequence>
<evidence type="ECO:0000313" key="4">
    <source>
        <dbReference type="Proteomes" id="UP000735302"/>
    </source>
</evidence>
<reference evidence="3 4" key="1">
    <citation type="journal article" date="2021" name="Elife">
        <title>Chloroplast acquisition without the gene transfer in kleptoplastic sea slugs, Plakobranchus ocellatus.</title>
        <authorList>
            <person name="Maeda T."/>
            <person name="Takahashi S."/>
            <person name="Yoshida T."/>
            <person name="Shimamura S."/>
            <person name="Takaki Y."/>
            <person name="Nagai Y."/>
            <person name="Toyoda A."/>
            <person name="Suzuki Y."/>
            <person name="Arimoto A."/>
            <person name="Ishii H."/>
            <person name="Satoh N."/>
            <person name="Nishiyama T."/>
            <person name="Hasebe M."/>
            <person name="Maruyama T."/>
            <person name="Minagawa J."/>
            <person name="Obokata J."/>
            <person name="Shigenobu S."/>
        </authorList>
    </citation>
    <scope>NUCLEOTIDE SEQUENCE [LARGE SCALE GENOMIC DNA]</scope>
</reference>